<sequence>MSVSPSSLRDSIITRFVAQSLSRQPFKERSGQQSRRPQPNRRPNRTAETHSKMATTNLPLQWAYEKPAFPTSIRSRPETTFYDAPELHLTPTLAEIKAALLSHASTLPPPGPLFTDKYMSSEEAISPMDDDVSLSSADEEAPELVYTSTPKVERAVALYMIRTGPALAISISIPARARTSSPRPPRGSSLASPERKARYREHSILAPRTAAPAPAAAQAPTLDHLTHSPSTDSSASPPSTPTAPPSPPFSFATYSLSNVAISPASSERSISPAGYAPSTYEPSITAKPSKKLGLFTKFVRGFGAKEQPTPGPAEREDEVRHRRRESVFRPLSPMDVGPMSAPVGGAEERKGSLFSFRPRLVPRGADEIEPTLVLPAFKEEGGLRRGRVIGRKPVGGAVVRRASMMGLN</sequence>
<feature type="compositionally biased region" description="Pro residues" evidence="1">
    <location>
        <begin position="238"/>
        <end position="248"/>
    </location>
</feature>
<evidence type="ECO:0000256" key="1">
    <source>
        <dbReference type="SAM" id="MobiDB-lite"/>
    </source>
</evidence>
<feature type="compositionally biased region" description="Low complexity" evidence="1">
    <location>
        <begin position="228"/>
        <end position="237"/>
    </location>
</feature>
<proteinExistence type="predicted"/>
<feature type="region of interest" description="Disordered" evidence="1">
    <location>
        <begin position="303"/>
        <end position="324"/>
    </location>
</feature>
<evidence type="ECO:0000313" key="2">
    <source>
        <dbReference type="EMBL" id="KAF2403015.1"/>
    </source>
</evidence>
<feature type="region of interest" description="Disordered" evidence="1">
    <location>
        <begin position="176"/>
        <end position="249"/>
    </location>
</feature>
<gene>
    <name evidence="2" type="ORF">EJ06DRAFT_547347</name>
</gene>
<reference evidence="2" key="1">
    <citation type="journal article" date="2020" name="Stud. Mycol.">
        <title>101 Dothideomycetes genomes: a test case for predicting lifestyles and emergence of pathogens.</title>
        <authorList>
            <person name="Haridas S."/>
            <person name="Albert R."/>
            <person name="Binder M."/>
            <person name="Bloem J."/>
            <person name="Labutti K."/>
            <person name="Salamov A."/>
            <person name="Andreopoulos B."/>
            <person name="Baker S."/>
            <person name="Barry K."/>
            <person name="Bills G."/>
            <person name="Bluhm B."/>
            <person name="Cannon C."/>
            <person name="Castanera R."/>
            <person name="Culley D."/>
            <person name="Daum C."/>
            <person name="Ezra D."/>
            <person name="Gonzalez J."/>
            <person name="Henrissat B."/>
            <person name="Kuo A."/>
            <person name="Liang C."/>
            <person name="Lipzen A."/>
            <person name="Lutzoni F."/>
            <person name="Magnuson J."/>
            <person name="Mondo S."/>
            <person name="Nolan M."/>
            <person name="Ohm R."/>
            <person name="Pangilinan J."/>
            <person name="Park H.-J."/>
            <person name="Ramirez L."/>
            <person name="Alfaro M."/>
            <person name="Sun H."/>
            <person name="Tritt A."/>
            <person name="Yoshinaga Y."/>
            <person name="Zwiers L.-H."/>
            <person name="Turgeon B."/>
            <person name="Goodwin S."/>
            <person name="Spatafora J."/>
            <person name="Crous P."/>
            <person name="Grigoriev I."/>
        </authorList>
    </citation>
    <scope>NUCLEOTIDE SEQUENCE</scope>
    <source>
        <strain evidence="2">CBS 262.69</strain>
    </source>
</reference>
<dbReference type="EMBL" id="ML996690">
    <property type="protein sequence ID" value="KAF2403015.1"/>
    <property type="molecule type" value="Genomic_DNA"/>
</dbReference>
<organism evidence="2 3">
    <name type="scientific">Trichodelitschia bisporula</name>
    <dbReference type="NCBI Taxonomy" id="703511"/>
    <lineage>
        <taxon>Eukaryota</taxon>
        <taxon>Fungi</taxon>
        <taxon>Dikarya</taxon>
        <taxon>Ascomycota</taxon>
        <taxon>Pezizomycotina</taxon>
        <taxon>Dothideomycetes</taxon>
        <taxon>Dothideomycetes incertae sedis</taxon>
        <taxon>Phaeotrichales</taxon>
        <taxon>Phaeotrichaceae</taxon>
        <taxon>Trichodelitschia</taxon>
    </lineage>
</organism>
<feature type="region of interest" description="Disordered" evidence="1">
    <location>
        <begin position="20"/>
        <end position="55"/>
    </location>
</feature>
<evidence type="ECO:0000313" key="3">
    <source>
        <dbReference type="Proteomes" id="UP000799640"/>
    </source>
</evidence>
<feature type="compositionally biased region" description="Low complexity" evidence="1">
    <location>
        <begin position="206"/>
        <end position="220"/>
    </location>
</feature>
<name>A0A6G1I4V6_9PEZI</name>
<keyword evidence="3" id="KW-1185">Reference proteome</keyword>
<protein>
    <submittedName>
        <fullName evidence="2">Uncharacterized protein</fullName>
    </submittedName>
</protein>
<dbReference type="AlphaFoldDB" id="A0A6G1I4V6"/>
<feature type="compositionally biased region" description="Low complexity" evidence="1">
    <location>
        <begin position="176"/>
        <end position="192"/>
    </location>
</feature>
<feature type="compositionally biased region" description="Basic and acidic residues" evidence="1">
    <location>
        <begin position="193"/>
        <end position="203"/>
    </location>
</feature>
<dbReference type="Proteomes" id="UP000799640">
    <property type="component" value="Unassembled WGS sequence"/>
</dbReference>
<accession>A0A6G1I4V6</accession>